<dbReference type="Proteomes" id="UP000182034">
    <property type="component" value="Unassembled WGS sequence"/>
</dbReference>
<dbReference type="OrthoDB" id="1267267at2"/>
<proteinExistence type="predicted"/>
<keyword evidence="2" id="KW-1185">Reference proteome</keyword>
<reference evidence="2" key="1">
    <citation type="submission" date="2016-10" db="EMBL/GenBank/DDBJ databases">
        <authorList>
            <person name="Varghese N."/>
            <person name="Submissions S."/>
        </authorList>
    </citation>
    <scope>NUCLEOTIDE SEQUENCE [LARGE SCALE GENOMIC DNA]</scope>
    <source>
        <strain evidence="2">SUR2</strain>
    </source>
</reference>
<name>A0A1K2IRP2_9FLAO</name>
<dbReference type="STRING" id="1612149.SAMN05216324_108144"/>
<dbReference type="EMBL" id="FPKW01000008">
    <property type="protein sequence ID" value="SFZ95105.1"/>
    <property type="molecule type" value="Genomic_DNA"/>
</dbReference>
<sequence>MNEQIVIPTEVQQLLNEINSVTVNLAEIQISEHPLLPSFNRFITINKMVIDTDLPRTYLFYKQVLRDKITNEIEPSQLPTPEWLIGEKEWSSLRDQNFERILVPVVDTENQEPILDSDGNPKTSIVKVNTHHYMLWLLKNDKVSFLDLLKSYLQEFIEVNKNELDRLS</sequence>
<accession>A0A1K2IRP2</accession>
<protein>
    <submittedName>
        <fullName evidence="1">Uncharacterized protein</fullName>
    </submittedName>
</protein>
<organism evidence="1 2">
    <name type="scientific">Chryseobacterium limigenitum</name>
    <dbReference type="NCBI Taxonomy" id="1612149"/>
    <lineage>
        <taxon>Bacteria</taxon>
        <taxon>Pseudomonadati</taxon>
        <taxon>Bacteroidota</taxon>
        <taxon>Flavobacteriia</taxon>
        <taxon>Flavobacteriales</taxon>
        <taxon>Weeksellaceae</taxon>
        <taxon>Chryseobacterium group</taxon>
        <taxon>Chryseobacterium</taxon>
    </lineage>
</organism>
<evidence type="ECO:0000313" key="2">
    <source>
        <dbReference type="Proteomes" id="UP000182034"/>
    </source>
</evidence>
<evidence type="ECO:0000313" key="1">
    <source>
        <dbReference type="EMBL" id="SFZ95105.1"/>
    </source>
</evidence>
<dbReference type="AlphaFoldDB" id="A0A1K2IRP2"/>
<gene>
    <name evidence="1" type="ORF">SAMN05216324_108144</name>
</gene>
<dbReference type="RefSeq" id="WP_072410320.1">
    <property type="nucleotide sequence ID" value="NZ_FPKW01000008.1"/>
</dbReference>